<dbReference type="PANTHER" id="PTHR13789:SF215">
    <property type="entry name" value="FAD-BINDING DOMAIN-CONTAINING PROTEIN-RELATED"/>
    <property type="match status" value="1"/>
</dbReference>
<dbReference type="Pfam" id="PF01494">
    <property type="entry name" value="FAD_binding_3"/>
    <property type="match status" value="2"/>
</dbReference>
<keyword evidence="5" id="KW-0503">Monooxygenase</keyword>
<organism evidence="7 8">
    <name type="scientific">Zasmidium cellare</name>
    <name type="common">Wine cellar mold</name>
    <name type="synonym">Racodium cellare</name>
    <dbReference type="NCBI Taxonomy" id="395010"/>
    <lineage>
        <taxon>Eukaryota</taxon>
        <taxon>Fungi</taxon>
        <taxon>Dikarya</taxon>
        <taxon>Ascomycota</taxon>
        <taxon>Pezizomycotina</taxon>
        <taxon>Dothideomycetes</taxon>
        <taxon>Dothideomycetidae</taxon>
        <taxon>Mycosphaerellales</taxon>
        <taxon>Mycosphaerellaceae</taxon>
        <taxon>Zasmidium</taxon>
    </lineage>
</organism>
<proteinExistence type="inferred from homology"/>
<dbReference type="InterPro" id="IPR002938">
    <property type="entry name" value="FAD-bd"/>
</dbReference>
<name>A0ABR0ETU4_ZASCE</name>
<gene>
    <name evidence="7" type="ORF">PRZ48_003002</name>
</gene>
<dbReference type="Proteomes" id="UP001305779">
    <property type="component" value="Unassembled WGS sequence"/>
</dbReference>
<dbReference type="Gene3D" id="3.50.50.60">
    <property type="entry name" value="FAD/NAD(P)-binding domain"/>
    <property type="match status" value="1"/>
</dbReference>
<dbReference type="SUPFAM" id="SSF51905">
    <property type="entry name" value="FAD/NAD(P)-binding domain"/>
    <property type="match status" value="1"/>
</dbReference>
<sequence length="435" mass="47623">MPHKLQVLVAGGGIGGLTCAVSLRRAGHSVTVLEKASLSHEVGQGITCAPNGVRVLDRLGLDVSKPLPLAEYTGACVVKADDLEVISQQIFADLDQRYGFMMKTAYRPDLHAALVELATGVGEGEAVTIKTKTAVADWNAEEGSLVLEDGTVLTADLIIAADGVKSHAAKHVLEPDIPCPTIDSSSTIVYRFTLPTAKVKADPEISHLLDAGNGMCTFNVLSPKMDRWLVRYYCHNNEICNFALYALDKPPDADGQEHELRFKTDRNSLVKAMEGFHPSLLKVASMADDVLPLWRCTTREPLARLHRGRMVVIGDAAHPVLPHIGLGAVSAIEDAGALGVLFSNLPADQTQDTGRLVSERFELFSRMRVPRVAAYKFYSDTPFFRDAATEQGDRVKEWYKGDDLPRNAQEVRTFYMKYDVIKDAEMRLAEAGFSQ</sequence>
<feature type="domain" description="FAD-binding" evidence="6">
    <location>
        <begin position="302"/>
        <end position="341"/>
    </location>
</feature>
<feature type="domain" description="FAD-binding" evidence="6">
    <location>
        <begin position="5"/>
        <end position="172"/>
    </location>
</feature>
<dbReference type="InterPro" id="IPR050493">
    <property type="entry name" value="FAD-dep_Monooxygenase_BioMet"/>
</dbReference>
<evidence type="ECO:0000313" key="7">
    <source>
        <dbReference type="EMBL" id="KAK4505039.1"/>
    </source>
</evidence>
<dbReference type="EMBL" id="JAXOVC010000002">
    <property type="protein sequence ID" value="KAK4505039.1"/>
    <property type="molecule type" value="Genomic_DNA"/>
</dbReference>
<dbReference type="SUPFAM" id="SSF54373">
    <property type="entry name" value="FAD-linked reductases, C-terminal domain"/>
    <property type="match status" value="1"/>
</dbReference>
<evidence type="ECO:0000256" key="3">
    <source>
        <dbReference type="ARBA" id="ARBA00022827"/>
    </source>
</evidence>
<keyword evidence="3" id="KW-0274">FAD</keyword>
<keyword evidence="4" id="KW-0560">Oxidoreductase</keyword>
<dbReference type="InterPro" id="IPR036188">
    <property type="entry name" value="FAD/NAD-bd_sf"/>
</dbReference>
<keyword evidence="2" id="KW-0285">Flavoprotein</keyword>
<keyword evidence="8" id="KW-1185">Reference proteome</keyword>
<accession>A0ABR0ETU4</accession>
<protein>
    <recommendedName>
        <fullName evidence="6">FAD-binding domain-containing protein</fullName>
    </recommendedName>
</protein>
<evidence type="ECO:0000256" key="1">
    <source>
        <dbReference type="ARBA" id="ARBA00007992"/>
    </source>
</evidence>
<evidence type="ECO:0000256" key="4">
    <source>
        <dbReference type="ARBA" id="ARBA00023002"/>
    </source>
</evidence>
<evidence type="ECO:0000256" key="2">
    <source>
        <dbReference type="ARBA" id="ARBA00022630"/>
    </source>
</evidence>
<reference evidence="7 8" key="1">
    <citation type="journal article" date="2023" name="G3 (Bethesda)">
        <title>A chromosome-level genome assembly of Zasmidium syzygii isolated from banana leaves.</title>
        <authorList>
            <person name="van Westerhoven A.C."/>
            <person name="Mehrabi R."/>
            <person name="Talebi R."/>
            <person name="Steentjes M.B.F."/>
            <person name="Corcolon B."/>
            <person name="Chong P.A."/>
            <person name="Kema G.H.J."/>
            <person name="Seidl M.F."/>
        </authorList>
    </citation>
    <scope>NUCLEOTIDE SEQUENCE [LARGE SCALE GENOMIC DNA]</scope>
    <source>
        <strain evidence="7 8">P124</strain>
    </source>
</reference>
<evidence type="ECO:0000313" key="8">
    <source>
        <dbReference type="Proteomes" id="UP001305779"/>
    </source>
</evidence>
<dbReference type="PANTHER" id="PTHR13789">
    <property type="entry name" value="MONOOXYGENASE"/>
    <property type="match status" value="1"/>
</dbReference>
<evidence type="ECO:0000256" key="5">
    <source>
        <dbReference type="ARBA" id="ARBA00023033"/>
    </source>
</evidence>
<dbReference type="PRINTS" id="PR00420">
    <property type="entry name" value="RNGMNOXGNASE"/>
</dbReference>
<comment type="caution">
    <text evidence="7">The sequence shown here is derived from an EMBL/GenBank/DDBJ whole genome shotgun (WGS) entry which is preliminary data.</text>
</comment>
<evidence type="ECO:0000259" key="6">
    <source>
        <dbReference type="Pfam" id="PF01494"/>
    </source>
</evidence>
<comment type="similarity">
    <text evidence="1">Belongs to the paxM FAD-dependent monooxygenase family.</text>
</comment>